<feature type="compositionally biased region" description="Polar residues" evidence="1">
    <location>
        <begin position="430"/>
        <end position="440"/>
    </location>
</feature>
<proteinExistence type="predicted"/>
<feature type="region of interest" description="Disordered" evidence="1">
    <location>
        <begin position="22"/>
        <end position="139"/>
    </location>
</feature>
<feature type="compositionally biased region" description="Polar residues" evidence="1">
    <location>
        <begin position="235"/>
        <end position="247"/>
    </location>
</feature>
<feature type="compositionally biased region" description="Polar residues" evidence="1">
    <location>
        <begin position="464"/>
        <end position="476"/>
    </location>
</feature>
<sequence>MSGSTPIFEGNALLFSASGDSEGFYTAQEGPSTDYETGRESQGVNTAESYESAIESQATTITVPEAAAKTSKHDNLGAKDSSPNGKHQTNGARNNAGTANQENRNGHDCSLEPQLKRRKFHWDSEHVSDNEEKEIADSTAVDGSQDIMLSHEEEHIAIKMTNNLSEHCSKTKQEEEGTNNKQSGDKVQSEVERKSSSRTEQRDSSMELYLMYVDENVREALRHKSKNVRSDEENSNQPSHPQEQRSLTSEEDRSDDDVMVDETHMSRGPLDQLEESGISDTGKQGVDPNLTALHKAVLSKYPPEVQEVLKDCLVTRTLAPPPPRIPGERRVLWKVIIDSKLEYIFVEKEPNESDLSKHARNVSPLRVFPSTIREVCQISGNGVRNTSVDIVEIPPVDSQESLSLPETESLLPETDFLGVHSSSTPPCINANISSNLPSNETSKHISSAKPFRESLASPLPKPTHGQSQSACLSRSPQGSLTHHASALQCYNYTGLTSTEAEFLVHALSSMPEIPRELIEVVGKVVAKPGGGLPAEASCMIRCRFLDKFCDFQTYLLMEAKRAVQSGIVDVGRLLDIVEAIKQKDSVSERGVTICNYQGLTPSQADLLIRTMACENNVPSQLLELLRNFTFDPTGGLPPEDHCMVRLEVTDKGVDDIRNKLRDQVNKGISSKIFNVGNFLDLAESLRRQLGGPGNQDPSPIPSRRRKRAVLSSSDSSDETSPTTSTALPRRKSPWHSQRLITKSKQATVEARVPVQSSTVISSGGRRRSVYFCGSDPGNTNPTQTKGSVAARPTSTTVCSSNPETYYDAKQTNRSDSARSTSTGEKVVEDDGVLARPKVHPQNNLDVSAPDAIGQDRHPPNAECNKASVDVDRDQEDIDSARYAQGTADPMVETPVLPYHSPVDIESQDPLLPDTEDLLRSVRFGRRT</sequence>
<evidence type="ECO:0000256" key="1">
    <source>
        <dbReference type="SAM" id="MobiDB-lite"/>
    </source>
</evidence>
<feature type="region of interest" description="Disordered" evidence="1">
    <location>
        <begin position="687"/>
        <end position="877"/>
    </location>
</feature>
<feature type="compositionally biased region" description="Basic and acidic residues" evidence="1">
    <location>
        <begin position="183"/>
        <end position="205"/>
    </location>
</feature>
<feature type="compositionally biased region" description="Polar residues" evidence="1">
    <location>
        <begin position="776"/>
        <end position="809"/>
    </location>
</feature>
<accession>A0A7R8ZLP1</accession>
<feature type="region of interest" description="Disordered" evidence="1">
    <location>
        <begin position="430"/>
        <end position="476"/>
    </location>
</feature>
<feature type="compositionally biased region" description="Polar residues" evidence="1">
    <location>
        <begin position="29"/>
        <end position="62"/>
    </location>
</feature>
<reference evidence="2" key="1">
    <citation type="submission" date="2020-11" db="EMBL/GenBank/DDBJ databases">
        <authorList>
            <person name="Tran Van P."/>
        </authorList>
    </citation>
    <scope>NUCLEOTIDE SEQUENCE</scope>
</reference>
<dbReference type="EMBL" id="OB660421">
    <property type="protein sequence ID" value="CAD7224694.1"/>
    <property type="molecule type" value="Genomic_DNA"/>
</dbReference>
<evidence type="ECO:0000313" key="2">
    <source>
        <dbReference type="EMBL" id="CAD7224694.1"/>
    </source>
</evidence>
<gene>
    <name evidence="2" type="ORF">CTOB1V02_LOCUS2647</name>
</gene>
<name>A0A7R8ZLP1_9CRUS</name>
<feature type="compositionally biased region" description="Basic and acidic residues" evidence="1">
    <location>
        <begin position="121"/>
        <end position="136"/>
    </location>
</feature>
<feature type="compositionally biased region" description="Low complexity" evidence="1">
    <location>
        <begin position="89"/>
        <end position="100"/>
    </location>
</feature>
<feature type="compositionally biased region" description="Low complexity" evidence="1">
    <location>
        <begin position="711"/>
        <end position="725"/>
    </location>
</feature>
<organism evidence="2">
    <name type="scientific">Cyprideis torosa</name>
    <dbReference type="NCBI Taxonomy" id="163714"/>
    <lineage>
        <taxon>Eukaryota</taxon>
        <taxon>Metazoa</taxon>
        <taxon>Ecdysozoa</taxon>
        <taxon>Arthropoda</taxon>
        <taxon>Crustacea</taxon>
        <taxon>Oligostraca</taxon>
        <taxon>Ostracoda</taxon>
        <taxon>Podocopa</taxon>
        <taxon>Podocopida</taxon>
        <taxon>Cytherocopina</taxon>
        <taxon>Cytheroidea</taxon>
        <taxon>Cytherideidae</taxon>
        <taxon>Cyprideis</taxon>
    </lineage>
</organism>
<dbReference type="AlphaFoldDB" id="A0A7R8ZLP1"/>
<feature type="region of interest" description="Disordered" evidence="1">
    <location>
        <begin position="167"/>
        <end position="207"/>
    </location>
</feature>
<feature type="region of interest" description="Disordered" evidence="1">
    <location>
        <begin position="225"/>
        <end position="285"/>
    </location>
</feature>
<feature type="compositionally biased region" description="Polar residues" evidence="1">
    <location>
        <begin position="734"/>
        <end position="746"/>
    </location>
</feature>
<protein>
    <submittedName>
        <fullName evidence="2">Uncharacterized protein</fullName>
    </submittedName>
</protein>